<dbReference type="EMBL" id="WHVB01000004">
    <property type="protein sequence ID" value="KAF8483581.1"/>
    <property type="molecule type" value="Genomic_DNA"/>
</dbReference>
<comment type="caution">
    <text evidence="6">The sequence shown here is derived from an EMBL/GenBank/DDBJ whole genome shotgun (WGS) entry which is preliminary data.</text>
</comment>
<evidence type="ECO:0000313" key="6">
    <source>
        <dbReference type="EMBL" id="KAF8483581.1"/>
    </source>
</evidence>
<dbReference type="Proteomes" id="UP000759537">
    <property type="component" value="Unassembled WGS sequence"/>
</dbReference>
<organism evidence="6 7">
    <name type="scientific">Russula ochroleuca</name>
    <dbReference type="NCBI Taxonomy" id="152965"/>
    <lineage>
        <taxon>Eukaryota</taxon>
        <taxon>Fungi</taxon>
        <taxon>Dikarya</taxon>
        <taxon>Basidiomycota</taxon>
        <taxon>Agaricomycotina</taxon>
        <taxon>Agaricomycetes</taxon>
        <taxon>Russulales</taxon>
        <taxon>Russulaceae</taxon>
        <taxon>Russula</taxon>
    </lineage>
</organism>
<feature type="compositionally biased region" description="Basic residues" evidence="4">
    <location>
        <begin position="1"/>
        <end position="12"/>
    </location>
</feature>
<reference evidence="6" key="1">
    <citation type="submission" date="2019-10" db="EMBL/GenBank/DDBJ databases">
        <authorList>
            <consortium name="DOE Joint Genome Institute"/>
            <person name="Kuo A."/>
            <person name="Miyauchi S."/>
            <person name="Kiss E."/>
            <person name="Drula E."/>
            <person name="Kohler A."/>
            <person name="Sanchez-Garcia M."/>
            <person name="Andreopoulos B."/>
            <person name="Barry K.W."/>
            <person name="Bonito G."/>
            <person name="Buee M."/>
            <person name="Carver A."/>
            <person name="Chen C."/>
            <person name="Cichocki N."/>
            <person name="Clum A."/>
            <person name="Culley D."/>
            <person name="Crous P.W."/>
            <person name="Fauchery L."/>
            <person name="Girlanda M."/>
            <person name="Hayes R."/>
            <person name="Keri Z."/>
            <person name="LaButti K."/>
            <person name="Lipzen A."/>
            <person name="Lombard V."/>
            <person name="Magnuson J."/>
            <person name="Maillard F."/>
            <person name="Morin E."/>
            <person name="Murat C."/>
            <person name="Nolan M."/>
            <person name="Ohm R."/>
            <person name="Pangilinan J."/>
            <person name="Pereira M."/>
            <person name="Perotto S."/>
            <person name="Peter M."/>
            <person name="Riley R."/>
            <person name="Sitrit Y."/>
            <person name="Stielow B."/>
            <person name="Szollosi G."/>
            <person name="Zifcakova L."/>
            <person name="Stursova M."/>
            <person name="Spatafora J.W."/>
            <person name="Tedersoo L."/>
            <person name="Vaario L.-M."/>
            <person name="Yamada A."/>
            <person name="Yan M."/>
            <person name="Wang P."/>
            <person name="Xu J."/>
            <person name="Bruns T."/>
            <person name="Baldrian P."/>
            <person name="Vilgalys R."/>
            <person name="Henrissat B."/>
            <person name="Grigoriev I.V."/>
            <person name="Hibbett D."/>
            <person name="Nagy L.G."/>
            <person name="Martin F.M."/>
        </authorList>
    </citation>
    <scope>NUCLEOTIDE SEQUENCE</scope>
    <source>
        <strain evidence="6">Prilba</strain>
    </source>
</reference>
<dbReference type="GO" id="GO:0032454">
    <property type="term" value="F:histone H3K9 demethylase activity"/>
    <property type="evidence" value="ECO:0007669"/>
    <property type="project" value="InterPro"/>
</dbReference>
<dbReference type="GO" id="GO:0031490">
    <property type="term" value="F:chromatin DNA binding"/>
    <property type="evidence" value="ECO:0007669"/>
    <property type="project" value="TreeGrafter"/>
</dbReference>
<sequence>MPAAKTKGKKRALSAALGAGEASSSKRIKSDSPDSPSSEPGLRILMQDKFCLATAYKDAKLSKCTSCSRRNGKDTCRFRDIRYIKRDTAGAFRGIGFKTKPTQTLGRIRFPLSWNEEPRKEHVSIIKRVVAAGLLPVLQREIKHLEHQDTICRPREIDVRATCDTCLTSLFSLSWMCRLCGREACADCYAKLCSIPPNTTPTNAPKDRRDPERRLVACVPRESHSSLQFFPISRFAESELRSAVEEMNAIRDDNKHAGPSRERTPAKAIPENPTPHETSNSLANLDLLAAVVAAQSHLPDTKRSLSPSEVKPSASSPPTPEPLAPNQTTTKSPPLPTLPSTADDIPLVKIESTHDVEVATTSSTSELVSSPLLPISPSTSASELSQRLKSKSPALSTNPIVPEDDIPFHPTVTFSDSTLTEEIFRRVWVEGRPLVVKGVLDKFHIKWTPQYFIEKYGDHSCTVVDCVTEIRRDVTVGWFFALFGKYDERDSSRVWKLKDWPPSTDFKSAFPELYDDFARAVPIPSYCRRDGVLNIASHFPPDVVAPDLGPKMYNAFATVDTDGSKGTTRLHMDMADAVNIMVYAEPCVDGTPGGARWDLFRAEDAPAIRKFLSDRYNLASGLDPIHSQQFYLDKQLRAELYAKTGVRSHRVIQRQGEAVFIPAGCAHQVCNLSDCIKVAADFVSPENIERCARLTEEFRAQNLDRMWKEDVLQLQTMMWYAWVSCSRQLT</sequence>
<dbReference type="PANTHER" id="PTHR12549">
    <property type="entry name" value="JMJC DOMAIN-CONTAINING HISTONE DEMETHYLATION PROTEIN"/>
    <property type="match status" value="1"/>
</dbReference>
<feature type="region of interest" description="Disordered" evidence="4">
    <location>
        <begin position="298"/>
        <end position="342"/>
    </location>
</feature>
<gene>
    <name evidence="6" type="ORF">DFH94DRAFT_722802</name>
</gene>
<evidence type="ECO:0000313" key="7">
    <source>
        <dbReference type="Proteomes" id="UP000759537"/>
    </source>
</evidence>
<protein>
    <recommendedName>
        <fullName evidence="5">JmjC domain-containing protein</fullName>
    </recommendedName>
</protein>
<dbReference type="Gene3D" id="2.60.120.650">
    <property type="entry name" value="Cupin"/>
    <property type="match status" value="1"/>
</dbReference>
<name>A0A9P5N0X0_9AGAM</name>
<dbReference type="InterPro" id="IPR045109">
    <property type="entry name" value="LSDs-like"/>
</dbReference>
<keyword evidence="2" id="KW-0479">Metal-binding</keyword>
<dbReference type="Pfam" id="PF02373">
    <property type="entry name" value="JmjC"/>
    <property type="match status" value="1"/>
</dbReference>
<dbReference type="InterPro" id="IPR003347">
    <property type="entry name" value="JmjC_dom"/>
</dbReference>
<evidence type="ECO:0000256" key="1">
    <source>
        <dbReference type="ARBA" id="ARBA00004123"/>
    </source>
</evidence>
<dbReference type="AlphaFoldDB" id="A0A9P5N0X0"/>
<feature type="compositionally biased region" description="Basic and acidic residues" evidence="4">
    <location>
        <begin position="249"/>
        <end position="265"/>
    </location>
</feature>
<dbReference type="GO" id="GO:0006357">
    <property type="term" value="P:regulation of transcription by RNA polymerase II"/>
    <property type="evidence" value="ECO:0007669"/>
    <property type="project" value="TreeGrafter"/>
</dbReference>
<feature type="compositionally biased region" description="Low complexity" evidence="4">
    <location>
        <begin position="13"/>
        <end position="25"/>
    </location>
</feature>
<dbReference type="GO" id="GO:0000118">
    <property type="term" value="C:histone deacetylase complex"/>
    <property type="evidence" value="ECO:0007669"/>
    <property type="project" value="TreeGrafter"/>
</dbReference>
<feature type="region of interest" description="Disordered" evidence="4">
    <location>
        <begin position="1"/>
        <end position="41"/>
    </location>
</feature>
<evidence type="ECO:0000256" key="3">
    <source>
        <dbReference type="ARBA" id="ARBA00023242"/>
    </source>
</evidence>
<proteinExistence type="predicted"/>
<dbReference type="GO" id="GO:0003712">
    <property type="term" value="F:transcription coregulator activity"/>
    <property type="evidence" value="ECO:0007669"/>
    <property type="project" value="TreeGrafter"/>
</dbReference>
<evidence type="ECO:0000259" key="5">
    <source>
        <dbReference type="PROSITE" id="PS51184"/>
    </source>
</evidence>
<reference evidence="6" key="2">
    <citation type="journal article" date="2020" name="Nat. Commun.">
        <title>Large-scale genome sequencing of mycorrhizal fungi provides insights into the early evolution of symbiotic traits.</title>
        <authorList>
            <person name="Miyauchi S."/>
            <person name="Kiss E."/>
            <person name="Kuo A."/>
            <person name="Drula E."/>
            <person name="Kohler A."/>
            <person name="Sanchez-Garcia M."/>
            <person name="Morin E."/>
            <person name="Andreopoulos B."/>
            <person name="Barry K.W."/>
            <person name="Bonito G."/>
            <person name="Buee M."/>
            <person name="Carver A."/>
            <person name="Chen C."/>
            <person name="Cichocki N."/>
            <person name="Clum A."/>
            <person name="Culley D."/>
            <person name="Crous P.W."/>
            <person name="Fauchery L."/>
            <person name="Girlanda M."/>
            <person name="Hayes R.D."/>
            <person name="Keri Z."/>
            <person name="LaButti K."/>
            <person name="Lipzen A."/>
            <person name="Lombard V."/>
            <person name="Magnuson J."/>
            <person name="Maillard F."/>
            <person name="Murat C."/>
            <person name="Nolan M."/>
            <person name="Ohm R.A."/>
            <person name="Pangilinan J."/>
            <person name="Pereira M.F."/>
            <person name="Perotto S."/>
            <person name="Peter M."/>
            <person name="Pfister S."/>
            <person name="Riley R."/>
            <person name="Sitrit Y."/>
            <person name="Stielow J.B."/>
            <person name="Szollosi G."/>
            <person name="Zifcakova L."/>
            <person name="Stursova M."/>
            <person name="Spatafora J.W."/>
            <person name="Tedersoo L."/>
            <person name="Vaario L.M."/>
            <person name="Yamada A."/>
            <person name="Yan M."/>
            <person name="Wang P."/>
            <person name="Xu J."/>
            <person name="Bruns T."/>
            <person name="Baldrian P."/>
            <person name="Vilgalys R."/>
            <person name="Dunand C."/>
            <person name="Henrissat B."/>
            <person name="Grigoriev I.V."/>
            <person name="Hibbett D."/>
            <person name="Nagy L.G."/>
            <person name="Martin F.M."/>
        </authorList>
    </citation>
    <scope>NUCLEOTIDE SEQUENCE</scope>
    <source>
        <strain evidence="6">Prilba</strain>
    </source>
</reference>
<accession>A0A9P5N0X0</accession>
<feature type="domain" description="JmjC" evidence="5">
    <location>
        <begin position="510"/>
        <end position="699"/>
    </location>
</feature>
<dbReference type="OrthoDB" id="1667110at2759"/>
<feature type="region of interest" description="Disordered" evidence="4">
    <location>
        <begin position="378"/>
        <end position="402"/>
    </location>
</feature>
<dbReference type="SUPFAM" id="SSF51197">
    <property type="entry name" value="Clavaminate synthase-like"/>
    <property type="match status" value="1"/>
</dbReference>
<dbReference type="GO" id="GO:0046872">
    <property type="term" value="F:metal ion binding"/>
    <property type="evidence" value="ECO:0007669"/>
    <property type="project" value="UniProtKB-KW"/>
</dbReference>
<keyword evidence="7" id="KW-1185">Reference proteome</keyword>
<evidence type="ECO:0000256" key="2">
    <source>
        <dbReference type="ARBA" id="ARBA00022723"/>
    </source>
</evidence>
<dbReference type="GO" id="GO:0000785">
    <property type="term" value="C:chromatin"/>
    <property type="evidence" value="ECO:0007669"/>
    <property type="project" value="TreeGrafter"/>
</dbReference>
<dbReference type="PROSITE" id="PS51184">
    <property type="entry name" value="JMJC"/>
    <property type="match status" value="1"/>
</dbReference>
<comment type="subcellular location">
    <subcellularLocation>
        <location evidence="1">Nucleus</location>
    </subcellularLocation>
</comment>
<feature type="compositionally biased region" description="Polar residues" evidence="4">
    <location>
        <begin position="383"/>
        <end position="399"/>
    </location>
</feature>
<dbReference type="SMART" id="SM00558">
    <property type="entry name" value="JmjC"/>
    <property type="match status" value="1"/>
</dbReference>
<dbReference type="PANTHER" id="PTHR12549:SF38">
    <property type="entry name" value="JMJC DOMAIN-CONTAINING HISTONE DEMETHYLASE 2, ISOFORM A"/>
    <property type="match status" value="1"/>
</dbReference>
<feature type="region of interest" description="Disordered" evidence="4">
    <location>
        <begin position="249"/>
        <end position="280"/>
    </location>
</feature>
<keyword evidence="3" id="KW-0539">Nucleus</keyword>
<evidence type="ECO:0000256" key="4">
    <source>
        <dbReference type="SAM" id="MobiDB-lite"/>
    </source>
</evidence>